<evidence type="ECO:0000256" key="1">
    <source>
        <dbReference type="ARBA" id="ARBA00004123"/>
    </source>
</evidence>
<dbReference type="OrthoDB" id="189968at2759"/>
<dbReference type="PROSITE" id="PS50294">
    <property type="entry name" value="WD_REPEATS_REGION"/>
    <property type="match status" value="3"/>
</dbReference>
<keyword evidence="3" id="KW-0677">Repeat</keyword>
<dbReference type="PANTHER" id="PTHR19865">
    <property type="entry name" value="U3 SMALL NUCLEOLAR RNA INTERACTING PROTEIN 2"/>
    <property type="match status" value="1"/>
</dbReference>
<feature type="repeat" description="WD" evidence="5">
    <location>
        <begin position="121"/>
        <end position="154"/>
    </location>
</feature>
<dbReference type="InterPro" id="IPR015943">
    <property type="entry name" value="WD40/YVTN_repeat-like_dom_sf"/>
</dbReference>
<dbReference type="PRINTS" id="PR00320">
    <property type="entry name" value="GPROTEINBRPT"/>
</dbReference>
<dbReference type="Gene3D" id="2.130.10.10">
    <property type="entry name" value="YVTN repeat-like/Quinoprotein amine dehydrogenase"/>
    <property type="match status" value="1"/>
</dbReference>
<dbReference type="EMBL" id="OU963864">
    <property type="protein sequence ID" value="CAH0386950.1"/>
    <property type="molecule type" value="Genomic_DNA"/>
</dbReference>
<dbReference type="SMART" id="SM00320">
    <property type="entry name" value="WD40"/>
    <property type="match status" value="7"/>
</dbReference>
<protein>
    <submittedName>
        <fullName evidence="6">Uncharacterized protein</fullName>
    </submittedName>
</protein>
<dbReference type="FunFam" id="2.130.10.10:FF:000509">
    <property type="entry name" value="U3 small nucleolar RNA-interacting protein"/>
    <property type="match status" value="1"/>
</dbReference>
<organism evidence="6 7">
    <name type="scientific">Bemisia tabaci</name>
    <name type="common">Sweetpotato whitefly</name>
    <name type="synonym">Aleurodes tabaci</name>
    <dbReference type="NCBI Taxonomy" id="7038"/>
    <lineage>
        <taxon>Eukaryota</taxon>
        <taxon>Metazoa</taxon>
        <taxon>Ecdysozoa</taxon>
        <taxon>Arthropoda</taxon>
        <taxon>Hexapoda</taxon>
        <taxon>Insecta</taxon>
        <taxon>Pterygota</taxon>
        <taxon>Neoptera</taxon>
        <taxon>Paraneoptera</taxon>
        <taxon>Hemiptera</taxon>
        <taxon>Sternorrhyncha</taxon>
        <taxon>Aleyrodoidea</taxon>
        <taxon>Aleyrodidae</taxon>
        <taxon>Aleyrodinae</taxon>
        <taxon>Bemisia</taxon>
    </lineage>
</organism>
<dbReference type="AlphaFoldDB" id="A0A9P0AAU5"/>
<feature type="repeat" description="WD" evidence="5">
    <location>
        <begin position="254"/>
        <end position="285"/>
    </location>
</feature>
<dbReference type="InterPro" id="IPR036322">
    <property type="entry name" value="WD40_repeat_dom_sf"/>
</dbReference>
<evidence type="ECO:0000256" key="3">
    <source>
        <dbReference type="ARBA" id="ARBA00022737"/>
    </source>
</evidence>
<dbReference type="InterPro" id="IPR039241">
    <property type="entry name" value="Rrp9-like"/>
</dbReference>
<evidence type="ECO:0000313" key="6">
    <source>
        <dbReference type="EMBL" id="CAH0386950.1"/>
    </source>
</evidence>
<keyword evidence="4" id="KW-0539">Nucleus</keyword>
<accession>A0A9P0AAU5</accession>
<keyword evidence="7" id="KW-1185">Reference proteome</keyword>
<feature type="repeat" description="WD" evidence="5">
    <location>
        <begin position="24"/>
        <end position="55"/>
    </location>
</feature>
<dbReference type="CDD" id="cd00200">
    <property type="entry name" value="WD40"/>
    <property type="match status" value="1"/>
</dbReference>
<evidence type="ECO:0000256" key="5">
    <source>
        <dbReference type="PROSITE-ProRule" id="PRU00221"/>
    </source>
</evidence>
<evidence type="ECO:0000256" key="2">
    <source>
        <dbReference type="ARBA" id="ARBA00022574"/>
    </source>
</evidence>
<dbReference type="GO" id="GO:0032040">
    <property type="term" value="C:small-subunit processome"/>
    <property type="evidence" value="ECO:0007669"/>
    <property type="project" value="TreeGrafter"/>
</dbReference>
<dbReference type="InterPro" id="IPR019775">
    <property type="entry name" value="WD40_repeat_CS"/>
</dbReference>
<dbReference type="PANTHER" id="PTHR19865:SF0">
    <property type="entry name" value="U3 SMALL NUCLEOLAR RNA-INTERACTING PROTEIN 2"/>
    <property type="match status" value="1"/>
</dbReference>
<dbReference type="SUPFAM" id="SSF50978">
    <property type="entry name" value="WD40 repeat-like"/>
    <property type="match status" value="1"/>
</dbReference>
<evidence type="ECO:0000256" key="4">
    <source>
        <dbReference type="ARBA" id="ARBA00023242"/>
    </source>
</evidence>
<dbReference type="InterPro" id="IPR020472">
    <property type="entry name" value="WD40_PAC1"/>
</dbReference>
<comment type="subcellular location">
    <subcellularLocation>
        <location evidence="1">Nucleus</location>
    </subcellularLocation>
</comment>
<dbReference type="Pfam" id="PF00400">
    <property type="entry name" value="WD40"/>
    <property type="match status" value="5"/>
</dbReference>
<sequence>MVVRDSEDSEIQMNSDREVVYLKCKEHKLPITCLALSPDGKFLFSASKDCNIVKWCLTSKLKVGSILSKHKSKHSAHQKHAHSAIIYCLAVAPDNKFLASGDASGTLNLWNPETLVHLSNFKGHKAAVTGVAFCSETNQLYSGSSDRTVNVWNLTDLCFIETLHGHQTGITDVDIMSKDRVITSGGSDNTVRLWKIDEESQLIYAGHKRNIDLVRRLTNQIFVSAGDDGIICLWGISKKKPRHTVENAHGIDVSNGEPNWIYSLCTVSNQNLVCSGSNDGFVRVWRCDGFCSLVNIKSIPINGFINSLCYSSDQSCLIAAVGQEPKLGRWQRYKTSEVKNSIALISFVD</sequence>
<dbReference type="InterPro" id="IPR001680">
    <property type="entry name" value="WD40_rpt"/>
</dbReference>
<gene>
    <name evidence="6" type="ORF">BEMITA_LOCUS6013</name>
</gene>
<feature type="repeat" description="WD" evidence="5">
    <location>
        <begin position="163"/>
        <end position="204"/>
    </location>
</feature>
<evidence type="ECO:0000313" key="7">
    <source>
        <dbReference type="Proteomes" id="UP001152759"/>
    </source>
</evidence>
<proteinExistence type="predicted"/>
<dbReference type="PROSITE" id="PS00678">
    <property type="entry name" value="WD_REPEATS_1"/>
    <property type="match status" value="1"/>
</dbReference>
<dbReference type="PROSITE" id="PS50082">
    <property type="entry name" value="WD_REPEATS_2"/>
    <property type="match status" value="5"/>
</dbReference>
<dbReference type="Proteomes" id="UP001152759">
    <property type="component" value="Chromosome 3"/>
</dbReference>
<dbReference type="GO" id="GO:0034511">
    <property type="term" value="F:U3 snoRNA binding"/>
    <property type="evidence" value="ECO:0007669"/>
    <property type="project" value="InterPro"/>
</dbReference>
<reference evidence="6" key="1">
    <citation type="submission" date="2021-12" db="EMBL/GenBank/DDBJ databases">
        <authorList>
            <person name="King R."/>
        </authorList>
    </citation>
    <scope>NUCLEOTIDE SEQUENCE</scope>
</reference>
<feature type="repeat" description="WD" evidence="5">
    <location>
        <begin position="79"/>
        <end position="111"/>
    </location>
</feature>
<name>A0A9P0AAU5_BEMTA</name>
<keyword evidence="2 5" id="KW-0853">WD repeat</keyword>
<dbReference type="KEGG" id="btab:109043397"/>